<dbReference type="InterPro" id="IPR041266">
    <property type="entry name" value="EDS1_EP"/>
</dbReference>
<evidence type="ECO:0000256" key="1">
    <source>
        <dbReference type="ARBA" id="ARBA00004123"/>
    </source>
</evidence>
<feature type="coiled-coil region" evidence="6">
    <location>
        <begin position="384"/>
        <end position="418"/>
    </location>
</feature>
<feature type="domain" description="EDS1 EP" evidence="8">
    <location>
        <begin position="411"/>
        <end position="618"/>
    </location>
</feature>
<keyword evidence="3" id="KW-0963">Cytoplasm</keyword>
<accession>A0A9Q0KPS0</accession>
<dbReference type="SUPFAM" id="SSF53474">
    <property type="entry name" value="alpha/beta-Hydrolases"/>
    <property type="match status" value="1"/>
</dbReference>
<dbReference type="OrthoDB" id="426718at2759"/>
<dbReference type="EMBL" id="JAMYWD010000004">
    <property type="protein sequence ID" value="KAJ4974405.1"/>
    <property type="molecule type" value="Genomic_DNA"/>
</dbReference>
<name>A0A9Q0KPS0_9MAGN</name>
<gene>
    <name evidence="9" type="ORF">NE237_007579</name>
</gene>
<dbReference type="GO" id="GO:0006629">
    <property type="term" value="P:lipid metabolic process"/>
    <property type="evidence" value="ECO:0007669"/>
    <property type="project" value="InterPro"/>
</dbReference>
<keyword evidence="10" id="KW-1185">Reference proteome</keyword>
<evidence type="ECO:0000256" key="3">
    <source>
        <dbReference type="ARBA" id="ARBA00022490"/>
    </source>
</evidence>
<dbReference type="InterPro" id="IPR044214">
    <property type="entry name" value="EDS1-like"/>
</dbReference>
<dbReference type="Proteomes" id="UP001141806">
    <property type="component" value="Unassembled WGS sequence"/>
</dbReference>
<dbReference type="GO" id="GO:0005737">
    <property type="term" value="C:cytoplasm"/>
    <property type="evidence" value="ECO:0007669"/>
    <property type="project" value="UniProtKB-SubCell"/>
</dbReference>
<dbReference type="GO" id="GO:0006952">
    <property type="term" value="P:defense response"/>
    <property type="evidence" value="ECO:0007669"/>
    <property type="project" value="UniProtKB-KW"/>
</dbReference>
<sequence>MDADLVKKAFSVAMAVQSKGNRTYQSEKHSSYSIFAFHGSGTVEDWYSGTSFGETSIGLRKFFPSLKTIGNDEIALVNGKFFQQFQDLLTQEVLKEEFQLSDETRLEHLLKDARLRDEIRRGVSENRTIVFTGYSSGGPMAIFATIFFLQQNRIPALCVTFGCPLVGNQIFGHALRRENWSQYFLHFVMRYDIIPRVLLAPVSSMRQELQNILPCFDRSKLESKARSPEASYSFCDIMRNALLVASYAACSFMGCTNSLLQIITGFIDFSPYRPFGTYVFCTGEGRMFTLKNPDAILQLLCYSLQLDNAKPVADVACRSFKEHLVYETEFKDNLGKEDVVDLELLDLLLPLYSGGVSSNEKKSIETAVKELGLSTRAMLCLSAARESEQKKQRNQERIDDKREKIKDTLRKLEDYRDKGEMSQIGYYDAFKLQTDQEDYHANVARLELAAIWDEIPDLLKRFELPDRFECREDWVELGTRFRRLTEPIDIANYYRHSRDKDAGAYLKPEGGRQSRPRRYRCTQRWLEHAEGKPAGYFLESCFWAEVEELRICLHTNNQNENRDAAFEKVKDRVLKLEENLLLWVEDERLRGDVFFKKSTFVEWWRELPEGHRRKSQISTFMGG</sequence>
<evidence type="ECO:0000256" key="4">
    <source>
        <dbReference type="ARBA" id="ARBA00022821"/>
    </source>
</evidence>
<evidence type="ECO:0000313" key="10">
    <source>
        <dbReference type="Proteomes" id="UP001141806"/>
    </source>
</evidence>
<dbReference type="PANTHER" id="PTHR47090:SF2">
    <property type="entry name" value="PROTEIN EDS1-RELATED"/>
    <property type="match status" value="1"/>
</dbReference>
<dbReference type="Pfam" id="PF18117">
    <property type="entry name" value="EDS1_EP"/>
    <property type="match status" value="1"/>
</dbReference>
<feature type="domain" description="Fungal lipase-type" evidence="7">
    <location>
        <begin position="36"/>
        <end position="198"/>
    </location>
</feature>
<organism evidence="9 10">
    <name type="scientific">Protea cynaroides</name>
    <dbReference type="NCBI Taxonomy" id="273540"/>
    <lineage>
        <taxon>Eukaryota</taxon>
        <taxon>Viridiplantae</taxon>
        <taxon>Streptophyta</taxon>
        <taxon>Embryophyta</taxon>
        <taxon>Tracheophyta</taxon>
        <taxon>Spermatophyta</taxon>
        <taxon>Magnoliopsida</taxon>
        <taxon>Proteales</taxon>
        <taxon>Proteaceae</taxon>
        <taxon>Protea</taxon>
    </lineage>
</organism>
<evidence type="ECO:0000259" key="7">
    <source>
        <dbReference type="Pfam" id="PF01764"/>
    </source>
</evidence>
<dbReference type="InterPro" id="IPR002921">
    <property type="entry name" value="Fungal_lipase-type"/>
</dbReference>
<evidence type="ECO:0000256" key="6">
    <source>
        <dbReference type="SAM" id="Coils"/>
    </source>
</evidence>
<reference evidence="9" key="1">
    <citation type="journal article" date="2023" name="Plant J.">
        <title>The genome of the king protea, Protea cynaroides.</title>
        <authorList>
            <person name="Chang J."/>
            <person name="Duong T.A."/>
            <person name="Schoeman C."/>
            <person name="Ma X."/>
            <person name="Roodt D."/>
            <person name="Barker N."/>
            <person name="Li Z."/>
            <person name="Van de Peer Y."/>
            <person name="Mizrachi E."/>
        </authorList>
    </citation>
    <scope>NUCLEOTIDE SEQUENCE</scope>
    <source>
        <tissue evidence="9">Young leaves</tissue>
    </source>
</reference>
<dbReference type="Gene3D" id="3.40.50.1820">
    <property type="entry name" value="alpha/beta hydrolase"/>
    <property type="match status" value="1"/>
</dbReference>
<keyword evidence="6" id="KW-0175">Coiled coil</keyword>
<dbReference type="GO" id="GO:0005634">
    <property type="term" value="C:nucleus"/>
    <property type="evidence" value="ECO:0007669"/>
    <property type="project" value="UniProtKB-SubCell"/>
</dbReference>
<dbReference type="Pfam" id="PF01764">
    <property type="entry name" value="Lipase_3"/>
    <property type="match status" value="1"/>
</dbReference>
<dbReference type="PANTHER" id="PTHR47090">
    <property type="entry name" value="PROTEIN EDS1-RELATED"/>
    <property type="match status" value="1"/>
</dbReference>
<comment type="subcellular location">
    <subcellularLocation>
        <location evidence="2">Cytoplasm</location>
    </subcellularLocation>
    <subcellularLocation>
        <location evidence="1">Nucleus</location>
    </subcellularLocation>
</comment>
<dbReference type="AlphaFoldDB" id="A0A9Q0KPS0"/>
<comment type="caution">
    <text evidence="9">The sequence shown here is derived from an EMBL/GenBank/DDBJ whole genome shotgun (WGS) entry which is preliminary data.</text>
</comment>
<protein>
    <submittedName>
        <fullName evidence="9">Uncharacterized protein</fullName>
    </submittedName>
</protein>
<evidence type="ECO:0000313" key="9">
    <source>
        <dbReference type="EMBL" id="KAJ4974405.1"/>
    </source>
</evidence>
<evidence type="ECO:0000259" key="8">
    <source>
        <dbReference type="Pfam" id="PF18117"/>
    </source>
</evidence>
<evidence type="ECO:0000256" key="2">
    <source>
        <dbReference type="ARBA" id="ARBA00004496"/>
    </source>
</evidence>
<dbReference type="InterPro" id="IPR029058">
    <property type="entry name" value="AB_hydrolase_fold"/>
</dbReference>
<proteinExistence type="predicted"/>
<keyword evidence="4" id="KW-0611">Plant defense</keyword>
<evidence type="ECO:0000256" key="5">
    <source>
        <dbReference type="ARBA" id="ARBA00023242"/>
    </source>
</evidence>
<keyword evidence="5" id="KW-0539">Nucleus</keyword>